<gene>
    <name evidence="4" type="ORF">P8C59_004520</name>
</gene>
<feature type="region of interest" description="Disordered" evidence="2">
    <location>
        <begin position="63"/>
        <end position="127"/>
    </location>
</feature>
<dbReference type="Pfam" id="PF00172">
    <property type="entry name" value="Zn_clus"/>
    <property type="match status" value="1"/>
</dbReference>
<dbReference type="AlphaFoldDB" id="A0AAD9I2J3"/>
<evidence type="ECO:0000313" key="5">
    <source>
        <dbReference type="Proteomes" id="UP001217918"/>
    </source>
</evidence>
<evidence type="ECO:0000256" key="2">
    <source>
        <dbReference type="SAM" id="MobiDB-lite"/>
    </source>
</evidence>
<dbReference type="PROSITE" id="PS00463">
    <property type="entry name" value="ZN2_CY6_FUNGAL_1"/>
    <property type="match status" value="1"/>
</dbReference>
<feature type="compositionally biased region" description="Polar residues" evidence="2">
    <location>
        <begin position="107"/>
        <end position="127"/>
    </location>
</feature>
<name>A0AAD9I2J3_9PEZI</name>
<feature type="domain" description="Zn(2)-C6 fungal-type" evidence="3">
    <location>
        <begin position="20"/>
        <end position="49"/>
    </location>
</feature>
<reference evidence="4" key="1">
    <citation type="journal article" date="2023" name="Mol. Plant Microbe Interact.">
        <title>Elucidating the Obligate Nature and Biological Capacity of an Invasive Fungal Corn Pathogen.</title>
        <authorList>
            <person name="MacCready J.S."/>
            <person name="Roggenkamp E.M."/>
            <person name="Gdanetz K."/>
            <person name="Chilvers M.I."/>
        </authorList>
    </citation>
    <scope>NUCLEOTIDE SEQUENCE</scope>
    <source>
        <strain evidence="4">PM02</strain>
    </source>
</reference>
<dbReference type="Gene3D" id="4.10.240.10">
    <property type="entry name" value="Zn(2)-C6 fungal-type DNA-binding domain"/>
    <property type="match status" value="1"/>
</dbReference>
<feature type="region of interest" description="Disordered" evidence="2">
    <location>
        <begin position="490"/>
        <end position="512"/>
    </location>
</feature>
<feature type="compositionally biased region" description="Low complexity" evidence="2">
    <location>
        <begin position="493"/>
        <end position="506"/>
    </location>
</feature>
<dbReference type="GO" id="GO:0008270">
    <property type="term" value="F:zinc ion binding"/>
    <property type="evidence" value="ECO:0007669"/>
    <property type="project" value="InterPro"/>
</dbReference>
<keyword evidence="1" id="KW-0539">Nucleus</keyword>
<dbReference type="SMART" id="SM00066">
    <property type="entry name" value="GAL4"/>
    <property type="match status" value="1"/>
</dbReference>
<proteinExistence type="predicted"/>
<evidence type="ECO:0000313" key="4">
    <source>
        <dbReference type="EMBL" id="KAK2069981.1"/>
    </source>
</evidence>
<accession>A0AAD9I2J3</accession>
<dbReference type="Proteomes" id="UP001217918">
    <property type="component" value="Unassembled WGS sequence"/>
</dbReference>
<comment type="caution">
    <text evidence="4">The sequence shown here is derived from an EMBL/GenBank/DDBJ whole genome shotgun (WGS) entry which is preliminary data.</text>
</comment>
<dbReference type="InterPro" id="IPR036864">
    <property type="entry name" value="Zn2-C6_fun-type_DNA-bd_sf"/>
</dbReference>
<dbReference type="InterPro" id="IPR001138">
    <property type="entry name" value="Zn2Cys6_DnaBD"/>
</dbReference>
<feature type="compositionally biased region" description="Basic and acidic residues" evidence="2">
    <location>
        <begin position="67"/>
        <end position="91"/>
    </location>
</feature>
<keyword evidence="5" id="KW-1185">Reference proteome</keyword>
<sequence length="782" mass="86481">MYQPCAPRKKKTDIVRKRTGCQNCRNRRRKCDEARPECQGCVRRGVKCSGYQKTLAFVDVSDQTAEVSRKNEAARWAARRQEDERKARGQPKESQSSMGDTADQFGSGASHSGNTTASKSSPVLSDTSGDNAAGWTFPTTQLINFAFPNESRSRTQSLPSTGAPTPESSALFEDMSVSPADKVALNMAMIKPEVDFDFLEPTLFGQCYEAAACAQTMPTPYSPVHTFDKLVLEDHAFPAENEDFPMLDDLSLSSWSLVNIPSQPSARLRQPRPDVMNDPLAACLLSSGPDSTLYSHFEQTVIKALPVPFRFRHRYVANDCFRMALLALSSANLMRLQSDSQKPFQAVYDEPVTRTYYLSAVRELYAQLMLPDPPQREALAASALLLAYYEMSTGTPRGTMHHTKGVDAILARLHMNNDASLSEIYKAWRLLHYDSQAMTSSYRESSSAAHCDLDAQSMLDPQLAIREIYIKLLHLCKRYTMESCFADPEALDDPSTASDPSTPSESPSEKAARWVAAELNRPSDLRHCANGDYHRAARTRAEILAACEKAAAGLDRWHAALDYQALPHLKPVDSAALTAPGGSSSSPAKSPDIQPVTFADPRCALEYMMYAEARMTCNYLRSVFQPHRHAASITESWARLVLGVVAGLDVAALDVYSTISPVGAMWQAALLCEGVAVLDAMLAVFTRYMLGNGDAAGECAMPSVTVVEYWRLMCAKFAVVREERLQGRALRMVTDAFDEDVEPGKGGNWGKKHRFLAFGDLCGKGPFRKKFTIDWPKKWPQQ</sequence>
<dbReference type="PANTHER" id="PTHR37534">
    <property type="entry name" value="TRANSCRIPTIONAL ACTIVATOR PROTEIN UGA3"/>
    <property type="match status" value="1"/>
</dbReference>
<dbReference type="PROSITE" id="PS50048">
    <property type="entry name" value="ZN2_CY6_FUNGAL_2"/>
    <property type="match status" value="1"/>
</dbReference>
<dbReference type="EMBL" id="JAQQPM010000003">
    <property type="protein sequence ID" value="KAK2069981.1"/>
    <property type="molecule type" value="Genomic_DNA"/>
</dbReference>
<dbReference type="GO" id="GO:0000981">
    <property type="term" value="F:DNA-binding transcription factor activity, RNA polymerase II-specific"/>
    <property type="evidence" value="ECO:0007669"/>
    <property type="project" value="InterPro"/>
</dbReference>
<organism evidence="4 5">
    <name type="scientific">Phyllachora maydis</name>
    <dbReference type="NCBI Taxonomy" id="1825666"/>
    <lineage>
        <taxon>Eukaryota</taxon>
        <taxon>Fungi</taxon>
        <taxon>Dikarya</taxon>
        <taxon>Ascomycota</taxon>
        <taxon>Pezizomycotina</taxon>
        <taxon>Sordariomycetes</taxon>
        <taxon>Sordariomycetidae</taxon>
        <taxon>Phyllachorales</taxon>
        <taxon>Phyllachoraceae</taxon>
        <taxon>Phyllachora</taxon>
    </lineage>
</organism>
<dbReference type="CDD" id="cd00067">
    <property type="entry name" value="GAL4"/>
    <property type="match status" value="1"/>
</dbReference>
<dbReference type="SUPFAM" id="SSF57701">
    <property type="entry name" value="Zn2/Cys6 DNA-binding domain"/>
    <property type="match status" value="1"/>
</dbReference>
<evidence type="ECO:0000259" key="3">
    <source>
        <dbReference type="PROSITE" id="PS50048"/>
    </source>
</evidence>
<protein>
    <recommendedName>
        <fullName evidence="3">Zn(2)-C6 fungal-type domain-containing protein</fullName>
    </recommendedName>
</protein>
<dbReference type="PANTHER" id="PTHR37534:SF46">
    <property type="entry name" value="ZN(II)2CYS6 TRANSCRIPTION FACTOR (EUROFUNG)"/>
    <property type="match status" value="1"/>
</dbReference>
<evidence type="ECO:0000256" key="1">
    <source>
        <dbReference type="ARBA" id="ARBA00023242"/>
    </source>
</evidence>